<feature type="domain" description="GH26" evidence="5">
    <location>
        <begin position="107"/>
        <end position="403"/>
    </location>
</feature>
<comment type="caution">
    <text evidence="6">The sequence shown here is derived from an EMBL/GenBank/DDBJ whole genome shotgun (WGS) entry which is preliminary data.</text>
</comment>
<feature type="active site" description="Nucleophile" evidence="3">
    <location>
        <position position="344"/>
    </location>
</feature>
<organism evidence="6 7">
    <name type="scientific">Actinomadura fulvescens</name>
    <dbReference type="NCBI Taxonomy" id="46160"/>
    <lineage>
        <taxon>Bacteria</taxon>
        <taxon>Bacillati</taxon>
        <taxon>Actinomycetota</taxon>
        <taxon>Actinomycetes</taxon>
        <taxon>Streptosporangiales</taxon>
        <taxon>Thermomonosporaceae</taxon>
        <taxon>Actinomadura</taxon>
    </lineage>
</organism>
<proteinExistence type="inferred from homology"/>
<reference evidence="6 7" key="1">
    <citation type="journal article" date="2019" name="Int. J. Syst. Evol. Microbiol.">
        <title>The Global Catalogue of Microorganisms (GCM) 10K type strain sequencing project: providing services to taxonomists for standard genome sequencing and annotation.</title>
        <authorList>
            <consortium name="The Broad Institute Genomics Platform"/>
            <consortium name="The Broad Institute Genome Sequencing Center for Infectious Disease"/>
            <person name="Wu L."/>
            <person name="Ma J."/>
        </authorList>
    </citation>
    <scope>NUCLEOTIDE SEQUENCE [LARGE SCALE GENOMIC DNA]</scope>
    <source>
        <strain evidence="6 7">JCM 6833</strain>
    </source>
</reference>
<name>A0ABN3PYH5_9ACTN</name>
<evidence type="ECO:0000259" key="5">
    <source>
        <dbReference type="PROSITE" id="PS51764"/>
    </source>
</evidence>
<keyword evidence="7" id="KW-1185">Reference proteome</keyword>
<gene>
    <name evidence="6" type="ORF">GCM10010411_43810</name>
</gene>
<dbReference type="Gene3D" id="3.20.20.80">
    <property type="entry name" value="Glycosidases"/>
    <property type="match status" value="1"/>
</dbReference>
<sequence>MISPRPDGPRRGGGVPSPGPTSARCSKAGLPHLAKSALAVVTGASCAFAAALVALNLADGSGPATRAAAPWYQQIHKAPIAAAGAAEKARNGDGARLSSQERATTRPKARCTVNRVLAPSCGAWWGVAVNDYPQPKALRAFERKIDRSVAIYHRYYRGKKVFPSRTDIALAREPGRRRLLMLNWKPDAGESWARVASGSMDGHIDELSAHIKQKFPERFWLAIHHEPEEEVREQAGSGYRAADYRAMFRHVVKRFRRNGVDNVVFSMIYMGYSGYVVKPWFKTLYPGNDVVDWIGFDAYADPSVKTFAHLVDRAAPREHKLGIAGFYRWARKNLSNRKPLMLSEWGGTEMSGDPRDKAELFRSIARQIKSYPALKALIYWDAQNGHKFGNTRVDASDQSLRAYRKLGHMPYFNPPVPRR</sequence>
<comment type="similarity">
    <text evidence="3">Belongs to the glycosyl hydrolase 26 family.</text>
</comment>
<dbReference type="SUPFAM" id="SSF51445">
    <property type="entry name" value="(Trans)glycosidases"/>
    <property type="match status" value="1"/>
</dbReference>
<feature type="region of interest" description="Disordered" evidence="4">
    <location>
        <begin position="1"/>
        <end position="23"/>
    </location>
</feature>
<evidence type="ECO:0000256" key="1">
    <source>
        <dbReference type="ARBA" id="ARBA00022801"/>
    </source>
</evidence>
<accession>A0ABN3PYH5</accession>
<evidence type="ECO:0000313" key="6">
    <source>
        <dbReference type="EMBL" id="GAA2604897.1"/>
    </source>
</evidence>
<feature type="region of interest" description="Disordered" evidence="4">
    <location>
        <begin position="86"/>
        <end position="106"/>
    </location>
</feature>
<dbReference type="EMBL" id="BAAATD010000005">
    <property type="protein sequence ID" value="GAA2604897.1"/>
    <property type="molecule type" value="Genomic_DNA"/>
</dbReference>
<dbReference type="InterPro" id="IPR017853">
    <property type="entry name" value="GH"/>
</dbReference>
<dbReference type="InterPro" id="IPR022790">
    <property type="entry name" value="GH26_dom"/>
</dbReference>
<evidence type="ECO:0000256" key="3">
    <source>
        <dbReference type="PROSITE-ProRule" id="PRU01100"/>
    </source>
</evidence>
<dbReference type="Proteomes" id="UP001501509">
    <property type="component" value="Unassembled WGS sequence"/>
</dbReference>
<keyword evidence="1 3" id="KW-0378">Hydrolase</keyword>
<feature type="active site" description="Proton donor" evidence="3">
    <location>
        <position position="226"/>
    </location>
</feature>
<evidence type="ECO:0000256" key="4">
    <source>
        <dbReference type="SAM" id="MobiDB-lite"/>
    </source>
</evidence>
<dbReference type="RefSeq" id="WP_344543560.1">
    <property type="nucleotide sequence ID" value="NZ_BAAATD010000005.1"/>
</dbReference>
<protein>
    <recommendedName>
        <fullName evidence="5">GH26 domain-containing protein</fullName>
    </recommendedName>
</protein>
<evidence type="ECO:0000256" key="2">
    <source>
        <dbReference type="ARBA" id="ARBA00023295"/>
    </source>
</evidence>
<evidence type="ECO:0000313" key="7">
    <source>
        <dbReference type="Proteomes" id="UP001501509"/>
    </source>
</evidence>
<dbReference type="PROSITE" id="PS51764">
    <property type="entry name" value="GH26"/>
    <property type="match status" value="1"/>
</dbReference>
<keyword evidence="2 3" id="KW-0326">Glycosidase</keyword>